<evidence type="ECO:0008006" key="6">
    <source>
        <dbReference type="Google" id="ProtNLM"/>
    </source>
</evidence>
<name>A0AAD5Z5L0_9POAL</name>
<comment type="caution">
    <text evidence="4">The sequence shown here is derived from an EMBL/GenBank/DDBJ whole genome shotgun (WGS) entry which is preliminary data.</text>
</comment>
<proteinExistence type="predicted"/>
<keyword evidence="1" id="KW-0472">Membrane</keyword>
<dbReference type="InterPro" id="IPR032675">
    <property type="entry name" value="LRR_dom_sf"/>
</dbReference>
<dbReference type="SUPFAM" id="SSF52047">
    <property type="entry name" value="RNI-like"/>
    <property type="match status" value="1"/>
</dbReference>
<keyword evidence="5" id="KW-1185">Reference proteome</keyword>
<accession>A0AAD5Z5L0</accession>
<feature type="transmembrane region" description="Helical" evidence="1">
    <location>
        <begin position="346"/>
        <end position="365"/>
    </location>
</feature>
<keyword evidence="1" id="KW-0812">Transmembrane</keyword>
<protein>
    <recommendedName>
        <fullName evidence="6">F-box domain-containing protein</fullName>
    </recommendedName>
</protein>
<dbReference type="Pfam" id="PF24758">
    <property type="entry name" value="LRR_At5g56370"/>
    <property type="match status" value="1"/>
</dbReference>
<dbReference type="InterPro" id="IPR053197">
    <property type="entry name" value="F-box_SCFL_complex_component"/>
</dbReference>
<dbReference type="Proteomes" id="UP001210211">
    <property type="component" value="Unassembled WGS sequence"/>
</dbReference>
<evidence type="ECO:0000259" key="3">
    <source>
        <dbReference type="Pfam" id="PF24758"/>
    </source>
</evidence>
<dbReference type="PANTHER" id="PTHR34223">
    <property type="entry name" value="OS11G0201299 PROTEIN"/>
    <property type="match status" value="1"/>
</dbReference>
<dbReference type="CDD" id="cd22160">
    <property type="entry name" value="F-box_AtFBL13-like"/>
    <property type="match status" value="1"/>
</dbReference>
<dbReference type="InterPro" id="IPR001810">
    <property type="entry name" value="F-box_dom"/>
</dbReference>
<dbReference type="InterPro" id="IPR055411">
    <property type="entry name" value="LRR_FXL15/At3g58940/PEG3-like"/>
</dbReference>
<dbReference type="SUPFAM" id="SSF81383">
    <property type="entry name" value="F-box domain"/>
    <property type="match status" value="1"/>
</dbReference>
<dbReference type="Pfam" id="PF00646">
    <property type="entry name" value="F-box"/>
    <property type="match status" value="1"/>
</dbReference>
<gene>
    <name evidence="4" type="ORF">LUZ61_016462</name>
</gene>
<feature type="domain" description="F-box" evidence="2">
    <location>
        <begin position="17"/>
        <end position="52"/>
    </location>
</feature>
<evidence type="ECO:0000313" key="4">
    <source>
        <dbReference type="EMBL" id="KAJ3687298.1"/>
    </source>
</evidence>
<dbReference type="PANTHER" id="PTHR34223:SF44">
    <property type="entry name" value="OS01G0789000 PROTEIN"/>
    <property type="match status" value="1"/>
</dbReference>
<dbReference type="EMBL" id="JAMRDG010000002">
    <property type="protein sequence ID" value="KAJ3687298.1"/>
    <property type="molecule type" value="Genomic_DNA"/>
</dbReference>
<dbReference type="InterPro" id="IPR053781">
    <property type="entry name" value="F-box_AtFBL13-like"/>
</dbReference>
<reference evidence="4 5" key="1">
    <citation type="journal article" date="2022" name="Cell">
        <title>Repeat-based holocentromeres influence genome architecture and karyotype evolution.</title>
        <authorList>
            <person name="Hofstatter P.G."/>
            <person name="Thangavel G."/>
            <person name="Lux T."/>
            <person name="Neumann P."/>
            <person name="Vondrak T."/>
            <person name="Novak P."/>
            <person name="Zhang M."/>
            <person name="Costa L."/>
            <person name="Castellani M."/>
            <person name="Scott A."/>
            <person name="Toegelov H."/>
            <person name="Fuchs J."/>
            <person name="Mata-Sucre Y."/>
            <person name="Dias Y."/>
            <person name="Vanzela A.L.L."/>
            <person name="Huettel B."/>
            <person name="Almeida C.C.S."/>
            <person name="Simkova H."/>
            <person name="Souza G."/>
            <person name="Pedrosa-Harand A."/>
            <person name="Macas J."/>
            <person name="Mayer K.F.X."/>
            <person name="Houben A."/>
            <person name="Marques A."/>
        </authorList>
    </citation>
    <scope>NUCLEOTIDE SEQUENCE [LARGE SCALE GENOMIC DNA]</scope>
    <source>
        <strain evidence="4">RhyTen1mFocal</strain>
    </source>
</reference>
<feature type="domain" description="F-box/LRR-repeat protein 15/At3g58940/PEG3-like LRR" evidence="3">
    <location>
        <begin position="188"/>
        <end position="262"/>
    </location>
</feature>
<sequence length="448" mass="50909">MERSNIPSSGGGGCDLISNMPDPILHHILGLLKTREAVQTCVLSKRWVHLWTCLPSLDFDSIEFTALEHPQCDSEEEESNVQRARDSLRFSTFVTTMLLMRKPLHLDMFRVSFGSLISDNLLLKEWVIYALQQNPRAVHLEFLKYPPLSLIHRLYACASLEELSIHYGAGRVSPRLAEELYLHHSERAFSKYTRRAAINLPNLKKLSFLNGSFSKNKLKDLLSSCPLLQYLSLEQCYLEEDEIAHETLQHLTTINCRIPSIISATNLVTFYCISPEQIATPNMPSLTHACVSVTDNIPMIGSWEGLASFFSGLVNVEVLELDVPYAKPQEEYVLPELPIFQKVHDFSVGFCMCSGFLFWLVTWILKKVPNLKKLTLKQQKCYGFCCGEEADRSDWIDVPLRAAISHCNNLEVVEVKYSRSDSTLKRLLDALVDGTIELQNVNIMLSKH</sequence>
<evidence type="ECO:0000256" key="1">
    <source>
        <dbReference type="SAM" id="Phobius"/>
    </source>
</evidence>
<evidence type="ECO:0000259" key="2">
    <source>
        <dbReference type="Pfam" id="PF00646"/>
    </source>
</evidence>
<dbReference type="Gene3D" id="3.80.10.10">
    <property type="entry name" value="Ribonuclease Inhibitor"/>
    <property type="match status" value="1"/>
</dbReference>
<keyword evidence="1" id="KW-1133">Transmembrane helix</keyword>
<dbReference type="InterPro" id="IPR036047">
    <property type="entry name" value="F-box-like_dom_sf"/>
</dbReference>
<dbReference type="AlphaFoldDB" id="A0AAD5Z5L0"/>
<evidence type="ECO:0000313" key="5">
    <source>
        <dbReference type="Proteomes" id="UP001210211"/>
    </source>
</evidence>
<organism evidence="4 5">
    <name type="scientific">Rhynchospora tenuis</name>
    <dbReference type="NCBI Taxonomy" id="198213"/>
    <lineage>
        <taxon>Eukaryota</taxon>
        <taxon>Viridiplantae</taxon>
        <taxon>Streptophyta</taxon>
        <taxon>Embryophyta</taxon>
        <taxon>Tracheophyta</taxon>
        <taxon>Spermatophyta</taxon>
        <taxon>Magnoliopsida</taxon>
        <taxon>Liliopsida</taxon>
        <taxon>Poales</taxon>
        <taxon>Cyperaceae</taxon>
        <taxon>Cyperoideae</taxon>
        <taxon>Rhynchosporeae</taxon>
        <taxon>Rhynchospora</taxon>
    </lineage>
</organism>